<gene>
    <name evidence="2" type="ORF">E2F50_14495</name>
</gene>
<dbReference type="Proteomes" id="UP000295238">
    <property type="component" value="Unassembled WGS sequence"/>
</dbReference>
<dbReference type="InterPro" id="IPR045372">
    <property type="entry name" value="YidB"/>
</dbReference>
<proteinExistence type="predicted"/>
<feature type="compositionally biased region" description="Low complexity" evidence="1">
    <location>
        <begin position="43"/>
        <end position="60"/>
    </location>
</feature>
<dbReference type="RefSeq" id="WP_133316871.1">
    <property type="nucleotide sequence ID" value="NZ_SMTL01000003.1"/>
</dbReference>
<evidence type="ECO:0000313" key="2">
    <source>
        <dbReference type="EMBL" id="TDK35450.1"/>
    </source>
</evidence>
<accession>A0A4R5UHK4</accession>
<reference evidence="2 3" key="1">
    <citation type="submission" date="2019-03" db="EMBL/GenBank/DDBJ databases">
        <title>Rhizobium sp. nov., an bacterium isolated from biocrust in Mu Us Desert.</title>
        <authorList>
            <person name="Lixiong L."/>
        </authorList>
    </citation>
    <scope>NUCLEOTIDE SEQUENCE [LARGE SCALE GENOMIC DNA]</scope>
    <source>
        <strain evidence="2 3">SPY-1</strain>
    </source>
</reference>
<sequence>MQRGPLKALLAVLAVAGYQNRDKIAEILKGVTQPGGQMGGQPAGQPGSQSGSQAGNQDGQFGTNARPSAGAGLDDVLNKLRSGGLGSILGGAVGSGGIGSILNGGLSDLLDQFKQAGHEKKADSWVKTGANEPINDTELHEALGPDVLRDVAAKTGLSEEEVLRRLSKDLPNAVDGLTPDGTVPPATAI</sequence>
<evidence type="ECO:0000256" key="1">
    <source>
        <dbReference type="SAM" id="MobiDB-lite"/>
    </source>
</evidence>
<dbReference type="SUPFAM" id="SSF140804">
    <property type="entry name" value="YidB-like"/>
    <property type="match status" value="1"/>
</dbReference>
<dbReference type="InterPro" id="IPR027405">
    <property type="entry name" value="YidB-like"/>
</dbReference>
<dbReference type="Pfam" id="PF20159">
    <property type="entry name" value="YidB"/>
    <property type="match status" value="1"/>
</dbReference>
<organism evidence="2 3">
    <name type="scientific">Rhizobium deserti</name>
    <dbReference type="NCBI Taxonomy" id="2547961"/>
    <lineage>
        <taxon>Bacteria</taxon>
        <taxon>Pseudomonadati</taxon>
        <taxon>Pseudomonadota</taxon>
        <taxon>Alphaproteobacteria</taxon>
        <taxon>Hyphomicrobiales</taxon>
        <taxon>Rhizobiaceae</taxon>
        <taxon>Rhizobium/Agrobacterium group</taxon>
        <taxon>Rhizobium</taxon>
    </lineage>
</organism>
<dbReference type="EMBL" id="SMTL01000003">
    <property type="protein sequence ID" value="TDK35450.1"/>
    <property type="molecule type" value="Genomic_DNA"/>
</dbReference>
<comment type="caution">
    <text evidence="2">The sequence shown here is derived from an EMBL/GenBank/DDBJ whole genome shotgun (WGS) entry which is preliminary data.</text>
</comment>
<evidence type="ECO:0000313" key="3">
    <source>
        <dbReference type="Proteomes" id="UP000295238"/>
    </source>
</evidence>
<dbReference type="AlphaFoldDB" id="A0A4R5UHK4"/>
<protein>
    <submittedName>
        <fullName evidence="2">DUF937 domain-containing protein</fullName>
    </submittedName>
</protein>
<dbReference type="OrthoDB" id="4235777at2"/>
<name>A0A4R5UHK4_9HYPH</name>
<feature type="region of interest" description="Disordered" evidence="1">
    <location>
        <begin position="32"/>
        <end position="70"/>
    </location>
</feature>
<dbReference type="Gene3D" id="1.10.10.690">
    <property type="entry name" value="YidB-like"/>
    <property type="match status" value="1"/>
</dbReference>
<keyword evidence="3" id="KW-1185">Reference proteome</keyword>